<dbReference type="PROSITE" id="PS00160">
    <property type="entry name" value="ALDOLASE_KDPG_KHG_2"/>
    <property type="match status" value="1"/>
</dbReference>
<organism evidence="9 10">
    <name type="scientific">Halovulum marinum</name>
    <dbReference type="NCBI Taxonomy" id="2662447"/>
    <lineage>
        <taxon>Bacteria</taxon>
        <taxon>Pseudomonadati</taxon>
        <taxon>Pseudomonadota</taxon>
        <taxon>Alphaproteobacteria</taxon>
        <taxon>Rhodobacterales</taxon>
        <taxon>Paracoccaceae</taxon>
        <taxon>Halovulum</taxon>
    </lineage>
</organism>
<dbReference type="InterPro" id="IPR031338">
    <property type="entry name" value="KDPG/KHG_AS_2"/>
</dbReference>
<evidence type="ECO:0000256" key="7">
    <source>
        <dbReference type="ARBA" id="ARBA00023270"/>
    </source>
</evidence>
<proteinExistence type="inferred from homology"/>
<evidence type="ECO:0000256" key="1">
    <source>
        <dbReference type="ARBA" id="ARBA00000654"/>
    </source>
</evidence>
<comment type="similarity">
    <text evidence="3">Belongs to the KHG/KDPG aldolase family.</text>
</comment>
<dbReference type="EC" id="4.1.2.14" evidence="5"/>
<dbReference type="NCBIfam" id="TIGR01182">
    <property type="entry name" value="eda"/>
    <property type="match status" value="1"/>
</dbReference>
<comment type="caution">
    <text evidence="9">The sequence shown here is derived from an EMBL/GenBank/DDBJ whole genome shotgun (WGS) entry which is preliminary data.</text>
</comment>
<reference evidence="9 10" key="1">
    <citation type="submission" date="2019-10" db="EMBL/GenBank/DDBJ databases">
        <title>Cognatihalovulum marinum gen. nov. sp. nov., a new member of the family Rhodobacteraceae isolated from deep seawater of the Northwest Indian Ocean.</title>
        <authorList>
            <person name="Ruan C."/>
            <person name="Wang J."/>
            <person name="Zheng X."/>
            <person name="Song L."/>
            <person name="Zhu Y."/>
            <person name="Huang Y."/>
            <person name="Lu Z."/>
            <person name="Du W."/>
            <person name="Huang L."/>
            <person name="Dai X."/>
        </authorList>
    </citation>
    <scope>NUCLEOTIDE SEQUENCE [LARGE SCALE GENOMIC DNA]</scope>
    <source>
        <strain evidence="9 10">2CG4</strain>
    </source>
</reference>
<dbReference type="InterPro" id="IPR000887">
    <property type="entry name" value="Aldlse_KDPG_KHG"/>
</dbReference>
<dbReference type="InterPro" id="IPR031337">
    <property type="entry name" value="KDPG/KHG_AS_1"/>
</dbReference>
<dbReference type="Proteomes" id="UP000474957">
    <property type="component" value="Unassembled WGS sequence"/>
</dbReference>
<dbReference type="AlphaFoldDB" id="A0A6L5Z3I0"/>
<sequence>MTRITGKDASVKNRELAALAPIIPVLVVNDVAHARPLAEALVAGGLPALEVTLRTPAALDAIRAMAEVPGGVVGAGTLVTPQDVADAVAAGAKFGVSPGATASLIAACEEHGLPLLAGASTATEAMAMLERGYDMLKFFPAETSGGAPALKAIGAPLPQIGFCPTGGVSPKNANDYLSLPNVLCAGGSWVAPADKVESGDWTGIESLAREAAKLER</sequence>
<evidence type="ECO:0000313" key="9">
    <source>
        <dbReference type="EMBL" id="MSU90630.1"/>
    </source>
</evidence>
<keyword evidence="7" id="KW-0704">Schiff base</keyword>
<protein>
    <recommendedName>
        <fullName evidence="5">2-dehydro-3-deoxy-phosphogluconate aldolase</fullName>
        <ecNumber evidence="5">4.1.2.14</ecNumber>
    </recommendedName>
</protein>
<dbReference type="CDD" id="cd00452">
    <property type="entry name" value="KDPG_aldolase"/>
    <property type="match status" value="1"/>
</dbReference>
<dbReference type="PANTHER" id="PTHR30246:SF1">
    <property type="entry name" value="2-DEHYDRO-3-DEOXY-6-PHOSPHOGALACTONATE ALDOLASE-RELATED"/>
    <property type="match status" value="1"/>
</dbReference>
<evidence type="ECO:0000256" key="2">
    <source>
        <dbReference type="ARBA" id="ARBA00004736"/>
    </source>
</evidence>
<evidence type="ECO:0000256" key="6">
    <source>
        <dbReference type="ARBA" id="ARBA00023239"/>
    </source>
</evidence>
<dbReference type="SUPFAM" id="SSF51569">
    <property type="entry name" value="Aldolase"/>
    <property type="match status" value="1"/>
</dbReference>
<dbReference type="PANTHER" id="PTHR30246">
    <property type="entry name" value="2-KETO-3-DEOXY-6-PHOSPHOGLUCONATE ALDOLASE"/>
    <property type="match status" value="1"/>
</dbReference>
<dbReference type="PROSITE" id="PS00159">
    <property type="entry name" value="ALDOLASE_KDPG_KHG_1"/>
    <property type="match status" value="1"/>
</dbReference>
<dbReference type="NCBIfam" id="NF004325">
    <property type="entry name" value="PRK05718.1"/>
    <property type="match status" value="1"/>
</dbReference>
<name>A0A6L5Z3I0_9RHOB</name>
<dbReference type="EMBL" id="WIND01000011">
    <property type="protein sequence ID" value="MSU90630.1"/>
    <property type="molecule type" value="Genomic_DNA"/>
</dbReference>
<evidence type="ECO:0000313" key="10">
    <source>
        <dbReference type="Proteomes" id="UP000474957"/>
    </source>
</evidence>
<keyword evidence="10" id="KW-1185">Reference proteome</keyword>
<dbReference type="GO" id="GO:0008675">
    <property type="term" value="F:2-dehydro-3-deoxy-phosphogluconate aldolase activity"/>
    <property type="evidence" value="ECO:0007669"/>
    <property type="project" value="UniProtKB-EC"/>
</dbReference>
<keyword evidence="8" id="KW-0119">Carbohydrate metabolism</keyword>
<evidence type="ECO:0000256" key="3">
    <source>
        <dbReference type="ARBA" id="ARBA00006906"/>
    </source>
</evidence>
<accession>A0A6L5Z3I0</accession>
<gene>
    <name evidence="9" type="primary">eda</name>
    <name evidence="9" type="ORF">GE300_13570</name>
</gene>
<dbReference type="InterPro" id="IPR013785">
    <property type="entry name" value="Aldolase_TIM"/>
</dbReference>
<dbReference type="Gene3D" id="3.20.20.70">
    <property type="entry name" value="Aldolase class I"/>
    <property type="match status" value="1"/>
</dbReference>
<dbReference type="RefSeq" id="WP_154447121.1">
    <property type="nucleotide sequence ID" value="NZ_WIND01000011.1"/>
</dbReference>
<comment type="catalytic activity">
    <reaction evidence="1">
        <text>2-dehydro-3-deoxy-6-phospho-D-gluconate = D-glyceraldehyde 3-phosphate + pyruvate</text>
        <dbReference type="Rhea" id="RHEA:17089"/>
        <dbReference type="ChEBI" id="CHEBI:15361"/>
        <dbReference type="ChEBI" id="CHEBI:57569"/>
        <dbReference type="ChEBI" id="CHEBI:59776"/>
        <dbReference type="EC" id="4.1.2.14"/>
    </reaction>
</comment>
<evidence type="ECO:0000256" key="4">
    <source>
        <dbReference type="ARBA" id="ARBA00011233"/>
    </source>
</evidence>
<evidence type="ECO:0000256" key="8">
    <source>
        <dbReference type="ARBA" id="ARBA00023277"/>
    </source>
</evidence>
<comment type="subunit">
    <text evidence="4">Homotrimer.</text>
</comment>
<dbReference type="Pfam" id="PF01081">
    <property type="entry name" value="Aldolase"/>
    <property type="match status" value="1"/>
</dbReference>
<keyword evidence="6 9" id="KW-0456">Lyase</keyword>
<comment type="pathway">
    <text evidence="2">Carbohydrate acid metabolism; 2-dehydro-3-deoxy-D-gluconate degradation; D-glyceraldehyde 3-phosphate and pyruvate from 2-dehydro-3-deoxy-D-gluconate: step 2/2.</text>
</comment>
<evidence type="ECO:0000256" key="5">
    <source>
        <dbReference type="ARBA" id="ARBA00013063"/>
    </source>
</evidence>